<reference evidence="5 6" key="1">
    <citation type="journal article" date="2019" name="Int. J. Syst. Evol. Microbiol.">
        <title>Undibacterium piscinae sp. nov., isolated from Korean shiner intestine.</title>
        <authorList>
            <person name="Lee S.Y."/>
            <person name="Kang W."/>
            <person name="Kim P.S."/>
            <person name="Kim H.S."/>
            <person name="Sung H."/>
            <person name="Shin N.R."/>
            <person name="Whon T.W."/>
            <person name="Yun J.H."/>
            <person name="Lee J.Y."/>
            <person name="Lee J.Y."/>
            <person name="Jung M.J."/>
            <person name="Jeong Y.S."/>
            <person name="Tak E.J."/>
            <person name="Han J.E."/>
            <person name="Hyun D.W."/>
            <person name="Kang M.S."/>
            <person name="Lee K.E."/>
            <person name="Lee B.H."/>
            <person name="Bae J.W."/>
        </authorList>
    </citation>
    <scope>NUCLEOTIDE SEQUENCE [LARGE SCALE GENOMIC DNA]</scope>
    <source>
        <strain evidence="5 6">S11R28</strain>
    </source>
</reference>
<dbReference type="GO" id="GO:0005829">
    <property type="term" value="C:cytosol"/>
    <property type="evidence" value="ECO:0007669"/>
    <property type="project" value="TreeGrafter"/>
</dbReference>
<evidence type="ECO:0000256" key="2">
    <source>
        <dbReference type="ARBA" id="ARBA00023125"/>
    </source>
</evidence>
<dbReference type="PRINTS" id="PR00032">
    <property type="entry name" value="HTHARAC"/>
</dbReference>
<keyword evidence="2" id="KW-0238">DNA-binding</keyword>
<keyword evidence="6" id="KW-1185">Reference proteome</keyword>
<dbReference type="EMBL" id="CP051152">
    <property type="protein sequence ID" value="QJQ05768.1"/>
    <property type="molecule type" value="Genomic_DNA"/>
</dbReference>
<dbReference type="AlphaFoldDB" id="A0A6M4A4A4"/>
<dbReference type="InterPro" id="IPR020449">
    <property type="entry name" value="Tscrpt_reg_AraC-type_HTH"/>
</dbReference>
<dbReference type="GO" id="GO:0000976">
    <property type="term" value="F:transcription cis-regulatory region binding"/>
    <property type="evidence" value="ECO:0007669"/>
    <property type="project" value="TreeGrafter"/>
</dbReference>
<dbReference type="PANTHER" id="PTHR47894">
    <property type="entry name" value="HTH-TYPE TRANSCRIPTIONAL REGULATOR GADX"/>
    <property type="match status" value="1"/>
</dbReference>
<protein>
    <submittedName>
        <fullName evidence="5">AraC family transcriptional regulator</fullName>
    </submittedName>
</protein>
<evidence type="ECO:0000259" key="4">
    <source>
        <dbReference type="PROSITE" id="PS01124"/>
    </source>
</evidence>
<dbReference type="InterPro" id="IPR018060">
    <property type="entry name" value="HTH_AraC"/>
</dbReference>
<keyword evidence="3" id="KW-0804">Transcription</keyword>
<name>A0A6M4A4A4_9BURK</name>
<dbReference type="InterPro" id="IPR009057">
    <property type="entry name" value="Homeodomain-like_sf"/>
</dbReference>
<dbReference type="Proteomes" id="UP000274350">
    <property type="component" value="Chromosome"/>
</dbReference>
<sequence>MNRQSSTISIGLANDLLEGFRADAVLTQRLIAKAEIAPELLAEQGGRITIEQFSTLLRQTALLLDDETPGFFSRPLRNGTLKFLCLGMLDAPNLDIALHRFVSFFRLVLDDMGFEIQRGERLTRIALVERVAPQGVRVLVHELMLKLVHGVASWMIGRKIPLEQVDFSYSRPTRATEYVYLFPGPIHFDQPATAVYFDTEYLSAPLRQDKSALNQFLRNAPADWLYVPFNDKILTHHIRDYLESRLATVTNVASTAKILTHHIRDYLESRLATVTNVASTAKALHFSVRTLSRRLAEEGTSFQVVKDELRRDMAILQLIKTELPVAEIGLSLGYDDTTTFSRAFKQWTGSAPGTYRRLGIG</sequence>
<dbReference type="KEGG" id="upi:EJG51_007800"/>
<dbReference type="PROSITE" id="PS01124">
    <property type="entry name" value="HTH_ARAC_FAMILY_2"/>
    <property type="match status" value="1"/>
</dbReference>
<dbReference type="GO" id="GO:0003700">
    <property type="term" value="F:DNA-binding transcription factor activity"/>
    <property type="evidence" value="ECO:0007669"/>
    <property type="project" value="InterPro"/>
</dbReference>
<evidence type="ECO:0000313" key="6">
    <source>
        <dbReference type="Proteomes" id="UP000274350"/>
    </source>
</evidence>
<dbReference type="SMART" id="SM00342">
    <property type="entry name" value="HTH_ARAC"/>
    <property type="match status" value="1"/>
</dbReference>
<keyword evidence="1" id="KW-0805">Transcription regulation</keyword>
<evidence type="ECO:0000256" key="3">
    <source>
        <dbReference type="ARBA" id="ARBA00023163"/>
    </source>
</evidence>
<gene>
    <name evidence="5" type="ORF">EJG51_007800</name>
</gene>
<dbReference type="SUPFAM" id="SSF46689">
    <property type="entry name" value="Homeodomain-like"/>
    <property type="match status" value="1"/>
</dbReference>
<evidence type="ECO:0000313" key="5">
    <source>
        <dbReference type="EMBL" id="QJQ05768.1"/>
    </source>
</evidence>
<dbReference type="InterPro" id="IPR032687">
    <property type="entry name" value="AraC-type_N"/>
</dbReference>
<organism evidence="5 6">
    <name type="scientific">Undibacterium piscinae</name>
    <dbReference type="NCBI Taxonomy" id="2495591"/>
    <lineage>
        <taxon>Bacteria</taxon>
        <taxon>Pseudomonadati</taxon>
        <taxon>Pseudomonadota</taxon>
        <taxon>Betaproteobacteria</taxon>
        <taxon>Burkholderiales</taxon>
        <taxon>Oxalobacteraceae</taxon>
        <taxon>Undibacterium</taxon>
    </lineage>
</organism>
<accession>A0A6M4A4A4</accession>
<proteinExistence type="predicted"/>
<dbReference type="PANTHER" id="PTHR47894:SF1">
    <property type="entry name" value="HTH-TYPE TRANSCRIPTIONAL REGULATOR VQSM"/>
    <property type="match status" value="1"/>
</dbReference>
<evidence type="ECO:0000256" key="1">
    <source>
        <dbReference type="ARBA" id="ARBA00023015"/>
    </source>
</evidence>
<feature type="domain" description="HTH araC/xylS-type" evidence="4">
    <location>
        <begin position="261"/>
        <end position="358"/>
    </location>
</feature>
<dbReference type="Gene3D" id="1.10.10.60">
    <property type="entry name" value="Homeodomain-like"/>
    <property type="match status" value="1"/>
</dbReference>
<dbReference type="Pfam" id="PF12625">
    <property type="entry name" value="Arabinose_bd"/>
    <property type="match status" value="1"/>
</dbReference>
<dbReference type="Pfam" id="PF12833">
    <property type="entry name" value="HTH_18"/>
    <property type="match status" value="1"/>
</dbReference>